<dbReference type="Pfam" id="PF03732">
    <property type="entry name" value="Retrotrans_gag"/>
    <property type="match status" value="1"/>
</dbReference>
<feature type="domain" description="Retrotransposon gag" evidence="1">
    <location>
        <begin position="54"/>
        <end position="114"/>
    </location>
</feature>
<dbReference type="EMBL" id="JBANAX010000371">
    <property type="protein sequence ID" value="KAL1212236.1"/>
    <property type="molecule type" value="Genomic_DNA"/>
</dbReference>
<dbReference type="PANTHER" id="PTHR35046">
    <property type="entry name" value="ZINC KNUCKLE (CCHC-TYPE) FAMILY PROTEIN"/>
    <property type="match status" value="1"/>
</dbReference>
<comment type="caution">
    <text evidence="2">The sequence shown here is derived from an EMBL/GenBank/DDBJ whole genome shotgun (WGS) entry which is preliminary data.</text>
</comment>
<dbReference type="InterPro" id="IPR005162">
    <property type="entry name" value="Retrotrans_gag_dom"/>
</dbReference>
<evidence type="ECO:0000313" key="2">
    <source>
        <dbReference type="EMBL" id="KAL1212236.1"/>
    </source>
</evidence>
<reference evidence="2 3" key="1">
    <citation type="submission" date="2024-04" db="EMBL/GenBank/DDBJ databases">
        <title>Genome assembly C_amara_ONT_v2.</title>
        <authorList>
            <person name="Yant L."/>
            <person name="Moore C."/>
            <person name="Slenker M."/>
        </authorList>
    </citation>
    <scope>NUCLEOTIDE SEQUENCE [LARGE SCALE GENOMIC DNA]</scope>
    <source>
        <tissue evidence="2">Leaf</tissue>
    </source>
</reference>
<dbReference type="AlphaFoldDB" id="A0ABD1BH77"/>
<accession>A0ABD1BH77</accession>
<gene>
    <name evidence="2" type="ORF">V5N11_030305</name>
</gene>
<keyword evidence="3" id="KW-1185">Reference proteome</keyword>
<dbReference type="Proteomes" id="UP001558713">
    <property type="component" value="Unassembled WGS sequence"/>
</dbReference>
<evidence type="ECO:0000259" key="1">
    <source>
        <dbReference type="Pfam" id="PF03732"/>
    </source>
</evidence>
<organism evidence="2 3">
    <name type="scientific">Cardamine amara subsp. amara</name>
    <dbReference type="NCBI Taxonomy" id="228776"/>
    <lineage>
        <taxon>Eukaryota</taxon>
        <taxon>Viridiplantae</taxon>
        <taxon>Streptophyta</taxon>
        <taxon>Embryophyta</taxon>
        <taxon>Tracheophyta</taxon>
        <taxon>Spermatophyta</taxon>
        <taxon>Magnoliopsida</taxon>
        <taxon>eudicotyledons</taxon>
        <taxon>Gunneridae</taxon>
        <taxon>Pentapetalae</taxon>
        <taxon>rosids</taxon>
        <taxon>malvids</taxon>
        <taxon>Brassicales</taxon>
        <taxon>Brassicaceae</taxon>
        <taxon>Cardamineae</taxon>
        <taxon>Cardamine</taxon>
    </lineage>
</organism>
<dbReference type="PANTHER" id="PTHR35046:SF9">
    <property type="entry name" value="RNA-DIRECTED DNA POLYMERASE"/>
    <property type="match status" value="1"/>
</dbReference>
<proteinExistence type="predicted"/>
<evidence type="ECO:0000313" key="3">
    <source>
        <dbReference type="Proteomes" id="UP001558713"/>
    </source>
</evidence>
<sequence length="114" mass="14018">MDERGQNEDSFGSLKLRIPQFQCKNDPDAYLELKKKIKMVFDWQFYSEANKVKAAATEFSDYALCWWDQLVTSRRRNQEYPVETWTEMKNIMRKRFMPSYYYRELHNQLRRLVQ</sequence>
<protein>
    <recommendedName>
        <fullName evidence="1">Retrotransposon gag domain-containing protein</fullName>
    </recommendedName>
</protein>
<name>A0ABD1BH77_CARAN</name>